<dbReference type="InterPro" id="IPR000522">
    <property type="entry name" value="ABC_transptr_permease_BtuC"/>
</dbReference>
<keyword evidence="5 8" id="KW-0812">Transmembrane</keyword>
<feature type="transmembrane region" description="Helical" evidence="8">
    <location>
        <begin position="234"/>
        <end position="265"/>
    </location>
</feature>
<gene>
    <name evidence="10" type="ORF">C7431_10578</name>
    <name evidence="9" type="ORF">KYI95_14220</name>
</gene>
<feature type="transmembrane region" description="Helical" evidence="8">
    <location>
        <begin position="38"/>
        <end position="56"/>
    </location>
</feature>
<dbReference type="Proteomes" id="UP001197236">
    <property type="component" value="Unassembled WGS sequence"/>
</dbReference>
<dbReference type="EMBL" id="QGHF01000005">
    <property type="protein sequence ID" value="PWK96750.1"/>
    <property type="molecule type" value="Genomic_DNA"/>
</dbReference>
<dbReference type="GO" id="GO:0033214">
    <property type="term" value="P:siderophore-iron import into cell"/>
    <property type="evidence" value="ECO:0007669"/>
    <property type="project" value="TreeGrafter"/>
</dbReference>
<comment type="subcellular location">
    <subcellularLocation>
        <location evidence="1">Cell membrane</location>
        <topology evidence="1">Multi-pass membrane protein</topology>
    </subcellularLocation>
</comment>
<evidence type="ECO:0000256" key="7">
    <source>
        <dbReference type="ARBA" id="ARBA00023136"/>
    </source>
</evidence>
<reference evidence="10 11" key="1">
    <citation type="submission" date="2018-05" db="EMBL/GenBank/DDBJ databases">
        <title>Genomic Encyclopedia of Type Strains, Phase IV (KMG-V): Genome sequencing to study the core and pangenomes of soil and plant-associated prokaryotes.</title>
        <authorList>
            <person name="Whitman W."/>
        </authorList>
    </citation>
    <scope>NUCLEOTIDE SEQUENCE [LARGE SCALE GENOMIC DNA]</scope>
    <source>
        <strain evidence="10 11">PNA 200-10</strain>
    </source>
</reference>
<dbReference type="Proteomes" id="UP000245981">
    <property type="component" value="Unassembled WGS sequence"/>
</dbReference>
<feature type="transmembrane region" description="Helical" evidence="8">
    <location>
        <begin position="12"/>
        <end position="32"/>
    </location>
</feature>
<dbReference type="STRING" id="574096.HA38_10430"/>
<dbReference type="GO" id="GO:0005886">
    <property type="term" value="C:plasma membrane"/>
    <property type="evidence" value="ECO:0007669"/>
    <property type="project" value="UniProtKB-SubCell"/>
</dbReference>
<keyword evidence="3" id="KW-0813">Transport</keyword>
<dbReference type="OrthoDB" id="9811975at2"/>
<dbReference type="Pfam" id="PF01032">
    <property type="entry name" value="FecCD"/>
    <property type="match status" value="1"/>
</dbReference>
<dbReference type="GO" id="GO:0022857">
    <property type="term" value="F:transmembrane transporter activity"/>
    <property type="evidence" value="ECO:0007669"/>
    <property type="project" value="InterPro"/>
</dbReference>
<sequence length="330" mass="34486">MTSPAHVDKSSVKGLLIALSVIGLLSLISLFIGATTTSPVSLFAGNTTSTISILLASRIPRTLALLLAGSSMAVAGLIMQMLSRNRFVEPGTAGTIESATLGLLLAALLAPGLPVLARMLVACCTALLGTLLFLVILRLSPMRSPLMVPLVGLMLGGVINAMATFLAYRFDLIQSLVAWSTGDFSSVLRGRYELLWISFGAAVLAYIAADRFTVAGLGQNFANNLGLNYRLTLITGLVIVSIVTAAVVATVGAIPFVGLVVPNIISMMIGDNLRRSVPWTATLGAGFVLSCDILGRSVNQPFEIPVGPIIGIAGSVIFLFILKRGAARFD</sequence>
<organism evidence="10 11">
    <name type="scientific">Pantoea allii</name>
    <dbReference type="NCBI Taxonomy" id="574096"/>
    <lineage>
        <taxon>Bacteria</taxon>
        <taxon>Pseudomonadati</taxon>
        <taxon>Pseudomonadota</taxon>
        <taxon>Gammaproteobacteria</taxon>
        <taxon>Enterobacterales</taxon>
        <taxon>Erwiniaceae</taxon>
        <taxon>Pantoea</taxon>
    </lineage>
</organism>
<protein>
    <submittedName>
        <fullName evidence="9">Iron chelate uptake ABC transporter family permease subunit</fullName>
    </submittedName>
    <submittedName>
        <fullName evidence="10">Iron complex transport system permease protein</fullName>
    </submittedName>
</protein>
<keyword evidence="4" id="KW-1003">Cell membrane</keyword>
<dbReference type="PANTHER" id="PTHR30472:SF27">
    <property type="entry name" value="PETROBACTIN IMPORT SYSTEM PERMEASE PROTEIN YCLN"/>
    <property type="match status" value="1"/>
</dbReference>
<reference evidence="9 12" key="2">
    <citation type="submission" date="2021-07" db="EMBL/GenBank/DDBJ databases">
        <title>A novel phosphonate cluster across the Pantoea species complex is important for pathogenicity in onion.</title>
        <authorList>
            <person name="Zhao M."/>
            <person name="Stice S."/>
            <person name="Shin G.Y."/>
            <person name="Coutinho T."/>
            <person name="Gitaitis R."/>
            <person name="Kvitko B."/>
            <person name="Dutta B."/>
        </authorList>
    </citation>
    <scope>NUCLEOTIDE SEQUENCE [LARGE SCALE GENOMIC DNA]</scope>
    <source>
        <strain evidence="9 12">BD 382</strain>
    </source>
</reference>
<feature type="transmembrane region" description="Helical" evidence="8">
    <location>
        <begin position="194"/>
        <end position="214"/>
    </location>
</feature>
<keyword evidence="12" id="KW-1185">Reference proteome</keyword>
<evidence type="ECO:0000256" key="5">
    <source>
        <dbReference type="ARBA" id="ARBA00022692"/>
    </source>
</evidence>
<evidence type="ECO:0000256" key="6">
    <source>
        <dbReference type="ARBA" id="ARBA00022989"/>
    </source>
</evidence>
<dbReference type="CDD" id="cd06550">
    <property type="entry name" value="TM_ABC_iron-siderophores_like"/>
    <property type="match status" value="1"/>
</dbReference>
<name>A0A2V2BGY7_9GAMM</name>
<evidence type="ECO:0000256" key="2">
    <source>
        <dbReference type="ARBA" id="ARBA00007935"/>
    </source>
</evidence>
<feature type="transmembrane region" description="Helical" evidence="8">
    <location>
        <begin position="120"/>
        <end position="140"/>
    </location>
</feature>
<dbReference type="PANTHER" id="PTHR30472">
    <property type="entry name" value="FERRIC ENTEROBACTIN TRANSPORT SYSTEM PERMEASE PROTEIN"/>
    <property type="match status" value="1"/>
</dbReference>
<dbReference type="InterPro" id="IPR037294">
    <property type="entry name" value="ABC_BtuC-like"/>
</dbReference>
<evidence type="ECO:0000256" key="3">
    <source>
        <dbReference type="ARBA" id="ARBA00022448"/>
    </source>
</evidence>
<proteinExistence type="inferred from homology"/>
<evidence type="ECO:0000313" key="11">
    <source>
        <dbReference type="Proteomes" id="UP000245981"/>
    </source>
</evidence>
<evidence type="ECO:0000313" key="9">
    <source>
        <dbReference type="EMBL" id="MBW1258333.1"/>
    </source>
</evidence>
<dbReference type="AlphaFoldDB" id="A0A2V2BGY7"/>
<feature type="transmembrane region" description="Helical" evidence="8">
    <location>
        <begin position="146"/>
        <end position="168"/>
    </location>
</feature>
<accession>A0A2V2BGY7</accession>
<comment type="similarity">
    <text evidence="2">Belongs to the binding-protein-dependent transport system permease family. FecCD subfamily.</text>
</comment>
<keyword evidence="7 8" id="KW-0472">Membrane</keyword>
<dbReference type="EMBL" id="JAHVXZ010000007">
    <property type="protein sequence ID" value="MBW1258333.1"/>
    <property type="molecule type" value="Genomic_DNA"/>
</dbReference>
<feature type="transmembrane region" description="Helical" evidence="8">
    <location>
        <begin position="304"/>
        <end position="322"/>
    </location>
</feature>
<dbReference type="Gene3D" id="1.10.3470.10">
    <property type="entry name" value="ABC transporter involved in vitamin B12 uptake, BtuC"/>
    <property type="match status" value="1"/>
</dbReference>
<evidence type="ECO:0000256" key="4">
    <source>
        <dbReference type="ARBA" id="ARBA00022475"/>
    </source>
</evidence>
<feature type="transmembrane region" description="Helical" evidence="8">
    <location>
        <begin position="63"/>
        <end position="82"/>
    </location>
</feature>
<evidence type="ECO:0000256" key="1">
    <source>
        <dbReference type="ARBA" id="ARBA00004651"/>
    </source>
</evidence>
<keyword evidence="6 8" id="KW-1133">Transmembrane helix</keyword>
<comment type="caution">
    <text evidence="10">The sequence shown here is derived from an EMBL/GenBank/DDBJ whole genome shotgun (WGS) entry which is preliminary data.</text>
</comment>
<evidence type="ECO:0000256" key="8">
    <source>
        <dbReference type="SAM" id="Phobius"/>
    </source>
</evidence>
<dbReference type="SUPFAM" id="SSF81345">
    <property type="entry name" value="ABC transporter involved in vitamin B12 uptake, BtuC"/>
    <property type="match status" value="1"/>
</dbReference>
<evidence type="ECO:0000313" key="10">
    <source>
        <dbReference type="EMBL" id="PWK96750.1"/>
    </source>
</evidence>
<evidence type="ECO:0000313" key="12">
    <source>
        <dbReference type="Proteomes" id="UP001197236"/>
    </source>
</evidence>